<keyword evidence="1" id="KW-1133">Transmembrane helix</keyword>
<protein>
    <submittedName>
        <fullName evidence="2">Uncharacterized protein</fullName>
    </submittedName>
</protein>
<feature type="transmembrane region" description="Helical" evidence="1">
    <location>
        <begin position="67"/>
        <end position="89"/>
    </location>
</feature>
<dbReference type="EMBL" id="CP022272">
    <property type="protein sequence ID" value="ASJ97035.1"/>
    <property type="molecule type" value="Genomic_DNA"/>
</dbReference>
<dbReference type="Proteomes" id="UP000198233">
    <property type="component" value="Chromosome"/>
</dbReference>
<feature type="transmembrane region" description="Helical" evidence="1">
    <location>
        <begin position="289"/>
        <end position="305"/>
    </location>
</feature>
<feature type="transmembrane region" description="Helical" evidence="1">
    <location>
        <begin position="218"/>
        <end position="235"/>
    </location>
</feature>
<proteinExistence type="predicted"/>
<feature type="transmembrane region" description="Helical" evidence="1">
    <location>
        <begin position="247"/>
        <end position="269"/>
    </location>
</feature>
<feature type="transmembrane region" description="Helical" evidence="1">
    <location>
        <begin position="181"/>
        <end position="206"/>
    </location>
</feature>
<keyword evidence="1" id="KW-0812">Transmembrane</keyword>
<dbReference type="KEGG" id="smav:CFF01_10825"/>
<keyword evidence="1" id="KW-0472">Membrane</keyword>
<evidence type="ECO:0000313" key="2">
    <source>
        <dbReference type="EMBL" id="ASJ97035.1"/>
    </source>
</evidence>
<name>A0AAC9TY73_9GAMM</name>
<feature type="transmembrane region" description="Helical" evidence="1">
    <location>
        <begin position="43"/>
        <end position="60"/>
    </location>
</feature>
<gene>
    <name evidence="2" type="ORF">CFF01_10825</name>
</gene>
<organism evidence="2 3">
    <name type="scientific">Shewanella marisflavi</name>
    <dbReference type="NCBI Taxonomy" id="260364"/>
    <lineage>
        <taxon>Bacteria</taxon>
        <taxon>Pseudomonadati</taxon>
        <taxon>Pseudomonadota</taxon>
        <taxon>Gammaproteobacteria</taxon>
        <taxon>Alteromonadales</taxon>
        <taxon>Shewanellaceae</taxon>
        <taxon>Shewanella</taxon>
    </lineage>
</organism>
<evidence type="ECO:0000256" key="1">
    <source>
        <dbReference type="SAM" id="Phobius"/>
    </source>
</evidence>
<feature type="transmembrane region" description="Helical" evidence="1">
    <location>
        <begin position="141"/>
        <end position="169"/>
    </location>
</feature>
<accession>A0AAC9TY73</accession>
<evidence type="ECO:0000313" key="3">
    <source>
        <dbReference type="Proteomes" id="UP000198233"/>
    </source>
</evidence>
<sequence length="314" mass="34858">MFDSAKGRKVSAGIGILFAALLAYSLTKGGYLYLAEVARTKPFFIFTNPAWGLCLILLFGGRQSTSVLVTLVMLFSLPLFAATLFYLGYWPLSNYLIGGEAPSLGQLNDWFLTLAYGPYGAQFDYFTIANRLSDFPFYREFMLMVIFSGAVAMVALIPAAYTTLIEILAARRGLDSEASTLWAALLSLLGQMLLMALFYTIVYPLFSFAGTLPLGLNYLAVWTLLLTPLFGLGVARFNRRLDGDDKLGVWMVRYFALVLLALIGAYIWVNIDELVSIANLIGKGEFQPLLSFVFLLSGLFALYMLRSVRTKEVR</sequence>
<dbReference type="AlphaFoldDB" id="A0AAC9TY73"/>
<reference evidence="2 3" key="1">
    <citation type="submission" date="2017-06" db="EMBL/GenBank/DDBJ databases">
        <title>Complete genome sequence of Shewanella marisflavi EP1 associated with anaerobic 2,4-dinitrotoluene reduction and salt tolerance.</title>
        <authorList>
            <person name="Huang J."/>
        </authorList>
    </citation>
    <scope>NUCLEOTIDE SEQUENCE [LARGE SCALE GENOMIC DNA]</scope>
    <source>
        <strain evidence="2 3">EP1</strain>
    </source>
</reference>